<dbReference type="EMBL" id="CP144746">
    <property type="protein sequence ID" value="WVZ59495.1"/>
    <property type="molecule type" value="Genomic_DNA"/>
</dbReference>
<name>A0AAQ3SRZ4_PASNO</name>
<accession>A0AAQ3SRZ4</accession>
<dbReference type="PANTHER" id="PTHR15503:SF22">
    <property type="entry name" value="TRANSPOSON TY3-I GAG POLYPROTEIN"/>
    <property type="match status" value="1"/>
</dbReference>
<dbReference type="InterPro" id="IPR032567">
    <property type="entry name" value="RTL1-rel"/>
</dbReference>
<proteinExistence type="predicted"/>
<keyword evidence="2" id="KW-1185">Reference proteome</keyword>
<organism evidence="1 2">
    <name type="scientific">Paspalum notatum var. saurae</name>
    <dbReference type="NCBI Taxonomy" id="547442"/>
    <lineage>
        <taxon>Eukaryota</taxon>
        <taxon>Viridiplantae</taxon>
        <taxon>Streptophyta</taxon>
        <taxon>Embryophyta</taxon>
        <taxon>Tracheophyta</taxon>
        <taxon>Spermatophyta</taxon>
        <taxon>Magnoliopsida</taxon>
        <taxon>Liliopsida</taxon>
        <taxon>Poales</taxon>
        <taxon>Poaceae</taxon>
        <taxon>PACMAD clade</taxon>
        <taxon>Panicoideae</taxon>
        <taxon>Andropogonodae</taxon>
        <taxon>Paspaleae</taxon>
        <taxon>Paspalinae</taxon>
        <taxon>Paspalum</taxon>
    </lineage>
</organism>
<reference evidence="1 2" key="1">
    <citation type="submission" date="2024-02" db="EMBL/GenBank/DDBJ databases">
        <title>High-quality chromosome-scale genome assembly of Pensacola bahiagrass (Paspalum notatum Flugge var. saurae).</title>
        <authorList>
            <person name="Vega J.M."/>
            <person name="Podio M."/>
            <person name="Orjuela J."/>
            <person name="Siena L.A."/>
            <person name="Pessino S.C."/>
            <person name="Combes M.C."/>
            <person name="Mariac C."/>
            <person name="Albertini E."/>
            <person name="Pupilli F."/>
            <person name="Ortiz J.P.A."/>
            <person name="Leblanc O."/>
        </authorList>
    </citation>
    <scope>NUCLEOTIDE SEQUENCE [LARGE SCALE GENOMIC DNA]</scope>
    <source>
        <strain evidence="1">R1</strain>
        <tissue evidence="1">Leaf</tissue>
    </source>
</reference>
<dbReference type="Proteomes" id="UP001341281">
    <property type="component" value="Chromosome 02"/>
</dbReference>
<dbReference type="PANTHER" id="PTHR15503">
    <property type="entry name" value="LDOC1 RELATED"/>
    <property type="match status" value="1"/>
</dbReference>
<dbReference type="InterPro" id="IPR043502">
    <property type="entry name" value="DNA/RNA_pol_sf"/>
</dbReference>
<protein>
    <submittedName>
        <fullName evidence="1">Uncharacterized protein</fullName>
    </submittedName>
</protein>
<sequence length="182" mass="20481">MVTSGRAACSITPVQSSPMKIDWQHQWMSIPYQGSSNTLFGQFAALPDESTLQLALLDEVPEQSSEPAIPLELEHLLHTYQQLFAVPVGLPHRRFCDRSIPLIPRATPVAVRPYRFAPALKDEIERQIKDMLSNGLIRPSTNPFSSAVLLVKKKDSSWRFCVVYRHLNAITAKSKYPVPNID</sequence>
<dbReference type="Gene3D" id="3.10.10.10">
    <property type="entry name" value="HIV Type 1 Reverse Transcriptase, subunit A, domain 1"/>
    <property type="match status" value="1"/>
</dbReference>
<gene>
    <name evidence="1" type="ORF">U9M48_009623</name>
</gene>
<evidence type="ECO:0000313" key="2">
    <source>
        <dbReference type="Proteomes" id="UP001341281"/>
    </source>
</evidence>
<dbReference type="AlphaFoldDB" id="A0AAQ3SRZ4"/>
<dbReference type="SUPFAM" id="SSF56672">
    <property type="entry name" value="DNA/RNA polymerases"/>
    <property type="match status" value="1"/>
</dbReference>
<evidence type="ECO:0000313" key="1">
    <source>
        <dbReference type="EMBL" id="WVZ59495.1"/>
    </source>
</evidence>